<organism evidence="1 2">
    <name type="scientific">Candidatus Gallimonas intestinavium</name>
    <dbReference type="NCBI Taxonomy" id="2838603"/>
    <lineage>
        <taxon>Bacteria</taxon>
        <taxon>Bacillati</taxon>
        <taxon>Bacillota</taxon>
        <taxon>Clostridia</taxon>
        <taxon>Candidatus Gallimonas</taxon>
    </lineage>
</organism>
<evidence type="ECO:0000313" key="2">
    <source>
        <dbReference type="Proteomes" id="UP000824102"/>
    </source>
</evidence>
<protein>
    <submittedName>
        <fullName evidence="1">Uncharacterized protein</fullName>
    </submittedName>
</protein>
<gene>
    <name evidence="1" type="ORF">H9964_03710</name>
</gene>
<sequence>MEEQASQVTMDFAAQLIALSRVIVDIFKTNDLDKLPEMNRIIKEMYRLQHGSEDPAMQTIDVEANVIYTNFDMLVKVLKTAETDGDLPSLQNAVNKFLHNINEATVNIAAMFGLL</sequence>
<reference evidence="1" key="1">
    <citation type="journal article" date="2021" name="PeerJ">
        <title>Extensive microbial diversity within the chicken gut microbiome revealed by metagenomics and culture.</title>
        <authorList>
            <person name="Gilroy R."/>
            <person name="Ravi A."/>
            <person name="Getino M."/>
            <person name="Pursley I."/>
            <person name="Horton D.L."/>
            <person name="Alikhan N.F."/>
            <person name="Baker D."/>
            <person name="Gharbi K."/>
            <person name="Hall N."/>
            <person name="Watson M."/>
            <person name="Adriaenssens E.M."/>
            <person name="Foster-Nyarko E."/>
            <person name="Jarju S."/>
            <person name="Secka A."/>
            <person name="Antonio M."/>
            <person name="Oren A."/>
            <person name="Chaudhuri R.R."/>
            <person name="La Ragione R."/>
            <person name="Hildebrand F."/>
            <person name="Pallen M.J."/>
        </authorList>
    </citation>
    <scope>NUCLEOTIDE SEQUENCE</scope>
    <source>
        <strain evidence="1">ChiW7-2402</strain>
    </source>
</reference>
<dbReference type="AlphaFoldDB" id="A0A9D2JZW5"/>
<name>A0A9D2JZW5_9FIRM</name>
<dbReference type="EMBL" id="DXBB01000059">
    <property type="protein sequence ID" value="HIZ72668.1"/>
    <property type="molecule type" value="Genomic_DNA"/>
</dbReference>
<evidence type="ECO:0000313" key="1">
    <source>
        <dbReference type="EMBL" id="HIZ72668.1"/>
    </source>
</evidence>
<accession>A0A9D2JZW5</accession>
<dbReference type="Proteomes" id="UP000824102">
    <property type="component" value="Unassembled WGS sequence"/>
</dbReference>
<proteinExistence type="predicted"/>
<reference evidence="1" key="2">
    <citation type="submission" date="2021-04" db="EMBL/GenBank/DDBJ databases">
        <authorList>
            <person name="Gilroy R."/>
        </authorList>
    </citation>
    <scope>NUCLEOTIDE SEQUENCE</scope>
    <source>
        <strain evidence="1">ChiW7-2402</strain>
    </source>
</reference>
<comment type="caution">
    <text evidence="1">The sequence shown here is derived from an EMBL/GenBank/DDBJ whole genome shotgun (WGS) entry which is preliminary data.</text>
</comment>